<evidence type="ECO:0000259" key="11">
    <source>
        <dbReference type="PROSITE" id="PS50126"/>
    </source>
</evidence>
<dbReference type="CDD" id="cd04465">
    <property type="entry name" value="S1_RPS1_repeat_ec2_hs2"/>
    <property type="match status" value="1"/>
</dbReference>
<dbReference type="InterPro" id="IPR003451">
    <property type="entry name" value="LytB/IspH"/>
</dbReference>
<dbReference type="PANTHER" id="PTHR10724:SF7">
    <property type="entry name" value="SMALL RIBOSOMAL SUBUNIT PROTEIN BS1C"/>
    <property type="match status" value="1"/>
</dbReference>
<feature type="region of interest" description="Disordered" evidence="10">
    <location>
        <begin position="684"/>
        <end position="710"/>
    </location>
</feature>
<feature type="binding site" evidence="9">
    <location>
        <position position="214"/>
    </location>
    <ligand>
        <name>(2E)-4-hydroxy-3-methylbut-2-enyl diphosphate</name>
        <dbReference type="ChEBI" id="CHEBI:128753"/>
    </ligand>
</feature>
<comment type="catalytic activity">
    <reaction evidence="9">
        <text>dimethylallyl diphosphate + 2 oxidized [2Fe-2S]-[ferredoxin] + H2O = (2E)-4-hydroxy-3-methylbut-2-enyl diphosphate + 2 reduced [2Fe-2S]-[ferredoxin] + 2 H(+)</text>
        <dbReference type="Rhea" id="RHEA:24825"/>
        <dbReference type="Rhea" id="RHEA-COMP:10000"/>
        <dbReference type="Rhea" id="RHEA-COMP:10001"/>
        <dbReference type="ChEBI" id="CHEBI:15377"/>
        <dbReference type="ChEBI" id="CHEBI:15378"/>
        <dbReference type="ChEBI" id="CHEBI:33737"/>
        <dbReference type="ChEBI" id="CHEBI:33738"/>
        <dbReference type="ChEBI" id="CHEBI:57623"/>
        <dbReference type="ChEBI" id="CHEBI:128753"/>
        <dbReference type="EC" id="1.17.7.4"/>
    </reaction>
</comment>
<dbReference type="InterPro" id="IPR035104">
    <property type="entry name" value="Ribosomal_protein_S1-like"/>
</dbReference>
<dbReference type="GO" id="GO:0051745">
    <property type="term" value="F:4-hydroxy-3-methylbut-2-enyl diphosphate reductase activity"/>
    <property type="evidence" value="ECO:0007669"/>
    <property type="project" value="UniProtKB-UniRule"/>
</dbReference>
<dbReference type="GO" id="GO:0006412">
    <property type="term" value="P:translation"/>
    <property type="evidence" value="ECO:0007669"/>
    <property type="project" value="TreeGrafter"/>
</dbReference>
<feature type="compositionally biased region" description="Basic and acidic residues" evidence="10">
    <location>
        <begin position="650"/>
        <end position="666"/>
    </location>
</feature>
<dbReference type="GO" id="GO:0003735">
    <property type="term" value="F:structural constituent of ribosome"/>
    <property type="evidence" value="ECO:0007669"/>
    <property type="project" value="TreeGrafter"/>
</dbReference>
<feature type="binding site" evidence="9">
    <location>
        <position position="258"/>
    </location>
    <ligand>
        <name>dimethylallyl diphosphate</name>
        <dbReference type="ChEBI" id="CHEBI:57623"/>
    </ligand>
</feature>
<feature type="binding site" evidence="9">
    <location>
        <position position="39"/>
    </location>
    <ligand>
        <name>(2E)-4-hydroxy-3-methylbut-2-enyl diphosphate</name>
        <dbReference type="ChEBI" id="CHEBI:128753"/>
    </ligand>
</feature>
<feature type="binding site" evidence="9">
    <location>
        <position position="214"/>
    </location>
    <ligand>
        <name>isopentenyl diphosphate</name>
        <dbReference type="ChEBI" id="CHEBI:128769"/>
    </ligand>
</feature>
<reference evidence="12 13" key="1">
    <citation type="submission" date="2024-01" db="EMBL/GenBank/DDBJ databases">
        <title>Complete genome sequence of Citroniella saccharovorans strain M6.X9, isolated from human fecal sample.</title>
        <authorList>
            <person name="Cheng G."/>
            <person name="Westerholm M."/>
            <person name="Schnurer A."/>
        </authorList>
    </citation>
    <scope>NUCLEOTIDE SEQUENCE [LARGE SCALE GENOMIC DNA]</scope>
    <source>
        <strain evidence="12 13">DSM 29873</strain>
    </source>
</reference>
<feature type="binding site" evidence="9">
    <location>
        <position position="120"/>
    </location>
    <ligand>
        <name>(2E)-4-hydroxy-3-methylbut-2-enyl diphosphate</name>
        <dbReference type="ChEBI" id="CHEBI:128753"/>
    </ligand>
</feature>
<dbReference type="Gene3D" id="3.40.1010.20">
    <property type="entry name" value="4-hydroxy-3-methylbut-2-enyl diphosphate reductase, catalytic domain"/>
    <property type="match status" value="2"/>
</dbReference>
<dbReference type="GO" id="GO:0022627">
    <property type="term" value="C:cytosolic small ribosomal subunit"/>
    <property type="evidence" value="ECO:0007669"/>
    <property type="project" value="TreeGrafter"/>
</dbReference>
<sequence>MKITIAENLGFCFGVQNAFNESTKALQKDVCYINGDLVHNENVVNYLEKLGLKKYETNIPRNKKVIIRSHGVCKEIKEKLIANQNEIIDLTCPCLKAIYKNIIKWYNNNYKIVIVGNKSHPEVKAMNSLIDYKAIVVSTTKEANEIFGYNNLYVISQTTNILEKFIDISDIINSNNKNVIIENTICAATRKRQDSAYELAKRTNAMIVIGSKTSANSNKLFEICKKVNNNTFFINSAKELDLSKILKYNNIGITAGASTPSWIIEEVASLMENLSKDEFMEQVEDSITRVSPRDIVKGEIIYVTDDEVIVNIGYKADGIVKLDELSTDENVKPKDLYKEGQEIEVYVIKLDDGEGNVVLSTRRVESLKNWETLVEDFKNENTVTVKITKDIKGGLLGIVKGVVAFLPGSQITTHFVKDFSKYIGMDLDCKIISIDEKKRRLVVSRKVIEEAENQKKLEEAWSKLEEGQVLTGKVARLTDFGAFISLGDIDGLAHVSDISWNRINKPSDVLTVGDEVEVLILKLNDEKKRISLGIKQLTKKPFEQFMEDNKVGDVVKGTVVNLVDFGAFVRLKEGVEGLIHISQISHNHIEKASDELNVGQEVDVKILEINPEEKRIALSIKALTEPPKREDAPISDDGNKPQRPRRKRNENREKKRTKEIEGFKNEDLDTSIGALLDFKFSDSEEPLEKVEDKVETVDAENAVEESSEEE</sequence>
<comment type="function">
    <text evidence="8">Binds mRNA; thus facilitating recognition of the initiation point. It is needed to translate mRNA with a short Shine-Dalgarno (SD) purine-rich sequence.</text>
</comment>
<name>A0AAW9MYK4_9FIRM</name>
<feature type="compositionally biased region" description="Basic and acidic residues" evidence="10">
    <location>
        <begin position="626"/>
        <end position="640"/>
    </location>
</feature>
<dbReference type="EC" id="1.17.7.4" evidence="9"/>
<dbReference type="Pfam" id="PF00575">
    <property type="entry name" value="S1"/>
    <property type="match status" value="3"/>
</dbReference>
<dbReference type="GO" id="GO:0046872">
    <property type="term" value="F:metal ion binding"/>
    <property type="evidence" value="ECO:0007669"/>
    <property type="project" value="UniProtKB-KW"/>
</dbReference>
<evidence type="ECO:0000256" key="9">
    <source>
        <dbReference type="HAMAP-Rule" id="MF_00191"/>
    </source>
</evidence>
<dbReference type="FunFam" id="2.40.50.140:FF:000103">
    <property type="entry name" value="protein RRP5 homolog"/>
    <property type="match status" value="1"/>
</dbReference>
<feature type="domain" description="S1 motif" evidence="11">
    <location>
        <begin position="293"/>
        <end position="362"/>
    </location>
</feature>
<feature type="binding site" evidence="9">
    <location>
        <position position="120"/>
    </location>
    <ligand>
        <name>isopentenyl diphosphate</name>
        <dbReference type="ChEBI" id="CHEBI:128769"/>
    </ligand>
</feature>
<evidence type="ECO:0000256" key="10">
    <source>
        <dbReference type="SAM" id="MobiDB-lite"/>
    </source>
</evidence>
<keyword evidence="6 9" id="KW-0411">Iron-sulfur</keyword>
<comment type="pathway">
    <text evidence="9">Isoprenoid biosynthesis; isopentenyl diphosphate biosynthesis via DXP pathway; isopentenyl diphosphate from 1-deoxy-D-xylulose 5-phosphate: step 6/6.</text>
</comment>
<feature type="binding site" evidence="9">
    <location>
        <position position="258"/>
    </location>
    <ligand>
        <name>isopentenyl diphosphate</name>
        <dbReference type="ChEBI" id="CHEBI:128769"/>
    </ligand>
</feature>
<evidence type="ECO:0000256" key="7">
    <source>
        <dbReference type="ARBA" id="ARBA00023274"/>
    </source>
</evidence>
<feature type="binding site" evidence="9">
    <location>
        <position position="70"/>
    </location>
    <ligand>
        <name>dimethylallyl diphosphate</name>
        <dbReference type="ChEBI" id="CHEBI:57623"/>
    </ligand>
</feature>
<comment type="cofactor">
    <cofactor evidence="9">
        <name>[4Fe-4S] cluster</name>
        <dbReference type="ChEBI" id="CHEBI:49883"/>
    </cofactor>
    <text evidence="9">Binds 1 [4Fe-4S] cluster per subunit.</text>
</comment>
<keyword evidence="5 9" id="KW-0408">Iron</keyword>
<feature type="binding site" evidence="9">
    <location>
        <position position="70"/>
    </location>
    <ligand>
        <name>isopentenyl diphosphate</name>
        <dbReference type="ChEBI" id="CHEBI:128769"/>
    </ligand>
</feature>
<feature type="binding site" evidence="9">
    <location>
        <position position="258"/>
    </location>
    <ligand>
        <name>(2E)-4-hydroxy-3-methylbut-2-enyl diphosphate</name>
        <dbReference type="ChEBI" id="CHEBI:128753"/>
    </ligand>
</feature>
<evidence type="ECO:0000256" key="8">
    <source>
        <dbReference type="ARBA" id="ARBA00025604"/>
    </source>
</evidence>
<feature type="binding site" evidence="9">
    <location>
        <position position="12"/>
    </location>
    <ligand>
        <name>[4Fe-4S] cluster</name>
        <dbReference type="ChEBI" id="CHEBI:49883"/>
    </ligand>
</feature>
<keyword evidence="9 12" id="KW-0560">Oxidoreductase</keyword>
<feature type="domain" description="S1 motif" evidence="11">
    <location>
        <begin position="355"/>
        <end position="446"/>
    </location>
</feature>
<feature type="binding site" evidence="9">
    <location>
        <position position="216"/>
    </location>
    <ligand>
        <name>(2E)-4-hydroxy-3-methylbut-2-enyl diphosphate</name>
        <dbReference type="ChEBI" id="CHEBI:128753"/>
    </ligand>
</feature>
<protein>
    <recommendedName>
        <fullName evidence="9">4-hydroxy-3-methylbut-2-enyl diphosphate reductase</fullName>
        <shortName evidence="9">HMBPP reductase</shortName>
        <ecNumber evidence="9">1.17.7.4</ecNumber>
    </recommendedName>
</protein>
<feature type="binding site" evidence="9">
    <location>
        <position position="39"/>
    </location>
    <ligand>
        <name>isopentenyl diphosphate</name>
        <dbReference type="ChEBI" id="CHEBI:128769"/>
    </ligand>
</feature>
<dbReference type="Gene3D" id="2.40.50.140">
    <property type="entry name" value="Nucleic acid-binding proteins"/>
    <property type="match status" value="4"/>
</dbReference>
<dbReference type="GO" id="GO:0019288">
    <property type="term" value="P:isopentenyl diphosphate biosynthetic process, methylerythritol 4-phosphate pathway"/>
    <property type="evidence" value="ECO:0007669"/>
    <property type="project" value="UniProtKB-UniRule"/>
</dbReference>
<feature type="binding site" evidence="9">
    <location>
        <position position="39"/>
    </location>
    <ligand>
        <name>dimethylallyl diphosphate</name>
        <dbReference type="ChEBI" id="CHEBI:57623"/>
    </ligand>
</feature>
<comment type="similarity">
    <text evidence="9">Belongs to the IspH family.</text>
</comment>
<dbReference type="InterPro" id="IPR050437">
    <property type="entry name" value="Ribos_protein_bS1-like"/>
</dbReference>
<dbReference type="CDD" id="cd05687">
    <property type="entry name" value="S1_RPS1_repeat_ec1_hs1"/>
    <property type="match status" value="1"/>
</dbReference>
<dbReference type="NCBIfam" id="TIGR00216">
    <property type="entry name" value="ispH_lytB"/>
    <property type="match status" value="1"/>
</dbReference>
<dbReference type="PANTHER" id="PTHR10724">
    <property type="entry name" value="30S RIBOSOMAL PROTEIN S1"/>
    <property type="match status" value="1"/>
</dbReference>
<dbReference type="EMBL" id="JAYKOT010000003">
    <property type="protein sequence ID" value="MEB3429607.1"/>
    <property type="molecule type" value="Genomic_DNA"/>
</dbReference>
<evidence type="ECO:0000256" key="1">
    <source>
        <dbReference type="ARBA" id="ARBA00006767"/>
    </source>
</evidence>
<feature type="binding site" evidence="9">
    <location>
        <position position="70"/>
    </location>
    <ligand>
        <name>(2E)-4-hydroxy-3-methylbut-2-enyl diphosphate</name>
        <dbReference type="ChEBI" id="CHEBI:128753"/>
    </ligand>
</feature>
<keyword evidence="9" id="KW-0414">Isoprene biosynthesis</keyword>
<organism evidence="12 13">
    <name type="scientific">Citroniella saccharovorans</name>
    <dbReference type="NCBI Taxonomy" id="2053367"/>
    <lineage>
        <taxon>Bacteria</taxon>
        <taxon>Bacillati</taxon>
        <taxon>Bacillota</taxon>
        <taxon>Tissierellia</taxon>
        <taxon>Tissierellales</taxon>
        <taxon>Peptoniphilaceae</taxon>
        <taxon>Citroniella</taxon>
    </lineage>
</organism>
<feature type="binding site" evidence="9">
    <location>
        <position position="216"/>
    </location>
    <ligand>
        <name>dimethylallyl diphosphate</name>
        <dbReference type="ChEBI" id="CHEBI:57623"/>
    </ligand>
</feature>
<evidence type="ECO:0000256" key="2">
    <source>
        <dbReference type="ARBA" id="ARBA00022485"/>
    </source>
</evidence>
<comment type="pathway">
    <text evidence="9">Isoprenoid biosynthesis; dimethylallyl diphosphate biosynthesis; dimethylallyl diphosphate from (2E)-4-hydroxy-3-methylbutenyl diphosphate: step 1/1.</text>
</comment>
<dbReference type="HAMAP" id="MF_00191">
    <property type="entry name" value="IspH"/>
    <property type="match status" value="1"/>
</dbReference>
<feature type="region of interest" description="Disordered" evidence="10">
    <location>
        <begin position="621"/>
        <end position="666"/>
    </location>
</feature>
<dbReference type="SMART" id="SM00316">
    <property type="entry name" value="S1"/>
    <property type="match status" value="4"/>
</dbReference>
<evidence type="ECO:0000256" key="6">
    <source>
        <dbReference type="ARBA" id="ARBA00023014"/>
    </source>
</evidence>
<keyword evidence="4 12" id="KW-0689">Ribosomal protein</keyword>
<evidence type="ECO:0000256" key="3">
    <source>
        <dbReference type="ARBA" id="ARBA00022723"/>
    </source>
</evidence>
<feature type="binding site" evidence="9">
    <location>
        <position position="120"/>
    </location>
    <ligand>
        <name>dimethylallyl diphosphate</name>
        <dbReference type="ChEBI" id="CHEBI:57623"/>
    </ligand>
</feature>
<feature type="active site" description="Proton donor" evidence="9">
    <location>
        <position position="122"/>
    </location>
</feature>
<keyword evidence="13" id="KW-1185">Reference proteome</keyword>
<accession>A0AAW9MYK4</accession>
<dbReference type="GO" id="GO:0051539">
    <property type="term" value="F:4 iron, 4 sulfur cluster binding"/>
    <property type="evidence" value="ECO:0007669"/>
    <property type="project" value="UniProtKB-UniRule"/>
</dbReference>
<dbReference type="SUPFAM" id="SSF50249">
    <property type="entry name" value="Nucleic acid-binding proteins"/>
    <property type="match status" value="4"/>
</dbReference>
<dbReference type="InterPro" id="IPR012340">
    <property type="entry name" value="NA-bd_OB-fold"/>
</dbReference>
<feature type="binding site" evidence="9">
    <location>
        <position position="214"/>
    </location>
    <ligand>
        <name>dimethylallyl diphosphate</name>
        <dbReference type="ChEBI" id="CHEBI:57623"/>
    </ligand>
</feature>
<keyword evidence="7" id="KW-0687">Ribonucleoprotein</keyword>
<feature type="compositionally biased region" description="Acidic residues" evidence="10">
    <location>
        <begin position="697"/>
        <end position="710"/>
    </location>
</feature>
<dbReference type="GO" id="GO:0003729">
    <property type="term" value="F:mRNA binding"/>
    <property type="evidence" value="ECO:0007669"/>
    <property type="project" value="TreeGrafter"/>
</dbReference>
<comment type="similarity">
    <text evidence="1">Belongs to the bacterial ribosomal protein bS1 family.</text>
</comment>
<proteinExistence type="inferred from homology"/>
<feature type="domain" description="S1 motif" evidence="11">
    <location>
        <begin position="467"/>
        <end position="535"/>
    </location>
</feature>
<dbReference type="Proteomes" id="UP001357733">
    <property type="component" value="Unassembled WGS sequence"/>
</dbReference>
<feature type="binding site" evidence="9">
    <location>
        <position position="186"/>
    </location>
    <ligand>
        <name>[4Fe-4S] cluster</name>
        <dbReference type="ChEBI" id="CHEBI:49883"/>
    </ligand>
</feature>
<comment type="caution">
    <text evidence="12">The sequence shown here is derived from an EMBL/GenBank/DDBJ whole genome shotgun (WGS) entry which is preliminary data.</text>
</comment>
<evidence type="ECO:0000313" key="12">
    <source>
        <dbReference type="EMBL" id="MEB3429607.1"/>
    </source>
</evidence>
<comment type="function">
    <text evidence="9">Catalyzes the conversion of 1-hydroxy-2-methyl-2-(E)-butenyl 4-diphosphate (HMBPP) into a mixture of isopentenyl diphosphate (IPP) and dimethylallyl diphosphate (DMAPP). Acts in the terminal step of the DOXP/MEP pathway for isoprenoid precursor biosynthesis.</text>
</comment>
<comment type="caution">
    <text evidence="9">Lacks conserved residue(s) required for the propagation of feature annotation.</text>
</comment>
<dbReference type="Gene3D" id="3.40.50.11270">
    <property type="match status" value="1"/>
</dbReference>
<evidence type="ECO:0000313" key="13">
    <source>
        <dbReference type="Proteomes" id="UP001357733"/>
    </source>
</evidence>
<feature type="domain" description="S1 motif" evidence="11">
    <location>
        <begin position="552"/>
        <end position="621"/>
    </location>
</feature>
<evidence type="ECO:0000256" key="5">
    <source>
        <dbReference type="ARBA" id="ARBA00023004"/>
    </source>
</evidence>
<dbReference type="InterPro" id="IPR003029">
    <property type="entry name" value="S1_domain"/>
</dbReference>
<dbReference type="GO" id="GO:0050992">
    <property type="term" value="P:dimethylallyl diphosphate biosynthetic process"/>
    <property type="evidence" value="ECO:0007669"/>
    <property type="project" value="UniProtKB-UniRule"/>
</dbReference>
<feature type="binding site" evidence="9">
    <location>
        <position position="158"/>
    </location>
    <ligand>
        <name>(2E)-4-hydroxy-3-methylbut-2-enyl diphosphate</name>
        <dbReference type="ChEBI" id="CHEBI:128753"/>
    </ligand>
</feature>
<gene>
    <name evidence="9" type="primary">ispH</name>
    <name evidence="12" type="ORF">VLK81_06220</name>
</gene>
<keyword evidence="2 9" id="KW-0004">4Fe-4S</keyword>
<dbReference type="CDD" id="cd13944">
    <property type="entry name" value="lytB_ispH"/>
    <property type="match status" value="1"/>
</dbReference>
<dbReference type="PROSITE" id="PS50126">
    <property type="entry name" value="S1"/>
    <property type="match status" value="4"/>
</dbReference>
<dbReference type="AlphaFoldDB" id="A0AAW9MYK4"/>
<keyword evidence="3 9" id="KW-0479">Metal-binding</keyword>
<dbReference type="RefSeq" id="WP_324619786.1">
    <property type="nucleotide sequence ID" value="NZ_JAYKOT010000003.1"/>
</dbReference>
<dbReference type="PRINTS" id="PR00681">
    <property type="entry name" value="RIBOSOMALS1"/>
</dbReference>
<dbReference type="CDD" id="cd05688">
    <property type="entry name" value="S1_RPS1_repeat_ec3"/>
    <property type="match status" value="2"/>
</dbReference>
<feature type="binding site" evidence="9">
    <location>
        <position position="92"/>
    </location>
    <ligand>
        <name>[4Fe-4S] cluster</name>
        <dbReference type="ChEBI" id="CHEBI:49883"/>
    </ligand>
</feature>
<dbReference type="Pfam" id="PF02401">
    <property type="entry name" value="LYTB"/>
    <property type="match status" value="1"/>
</dbReference>
<dbReference type="GO" id="GO:0016114">
    <property type="term" value="P:terpenoid biosynthetic process"/>
    <property type="evidence" value="ECO:0007669"/>
    <property type="project" value="UniProtKB-UniRule"/>
</dbReference>
<dbReference type="NCBIfam" id="NF005208">
    <property type="entry name" value="PRK06676.1"/>
    <property type="match status" value="1"/>
</dbReference>
<dbReference type="NCBIfam" id="NF000907">
    <property type="entry name" value="PRK00087.1"/>
    <property type="match status" value="1"/>
</dbReference>
<feature type="compositionally biased region" description="Basic and acidic residues" evidence="10">
    <location>
        <begin position="684"/>
        <end position="696"/>
    </location>
</feature>
<comment type="catalytic activity">
    <reaction evidence="9">
        <text>isopentenyl diphosphate + 2 oxidized [2Fe-2S]-[ferredoxin] + H2O = (2E)-4-hydroxy-3-methylbut-2-enyl diphosphate + 2 reduced [2Fe-2S]-[ferredoxin] + 2 H(+)</text>
        <dbReference type="Rhea" id="RHEA:24488"/>
        <dbReference type="Rhea" id="RHEA-COMP:10000"/>
        <dbReference type="Rhea" id="RHEA-COMP:10001"/>
        <dbReference type="ChEBI" id="CHEBI:15377"/>
        <dbReference type="ChEBI" id="CHEBI:15378"/>
        <dbReference type="ChEBI" id="CHEBI:33737"/>
        <dbReference type="ChEBI" id="CHEBI:33738"/>
        <dbReference type="ChEBI" id="CHEBI:128753"/>
        <dbReference type="ChEBI" id="CHEBI:128769"/>
        <dbReference type="EC" id="1.17.7.4"/>
    </reaction>
</comment>
<feature type="binding site" evidence="9">
    <location>
        <position position="216"/>
    </location>
    <ligand>
        <name>isopentenyl diphosphate</name>
        <dbReference type="ChEBI" id="CHEBI:128769"/>
    </ligand>
</feature>
<evidence type="ECO:0000256" key="4">
    <source>
        <dbReference type="ARBA" id="ARBA00022980"/>
    </source>
</evidence>